<dbReference type="CDD" id="cd11716">
    <property type="entry name" value="THUMP_ThiI"/>
    <property type="match status" value="1"/>
</dbReference>
<dbReference type="Proteomes" id="UP000289506">
    <property type="component" value="Plasmid 13"/>
</dbReference>
<dbReference type="RefSeq" id="WP_129720504.1">
    <property type="nucleotide sequence ID" value="NZ_CP140753.1"/>
</dbReference>
<evidence type="ECO:0000256" key="4">
    <source>
        <dbReference type="ARBA" id="ARBA00022679"/>
    </source>
</evidence>
<dbReference type="Proteomes" id="UP001327314">
    <property type="component" value="Chromosome"/>
</dbReference>
<dbReference type="GO" id="GO:0052837">
    <property type="term" value="P:thiazole biosynthetic process"/>
    <property type="evidence" value="ECO:0007669"/>
    <property type="project" value="TreeGrafter"/>
</dbReference>
<evidence type="ECO:0000256" key="3">
    <source>
        <dbReference type="ARBA" id="ARBA00022555"/>
    </source>
</evidence>
<comment type="function">
    <text evidence="11 18">Catalyzes the ATP-dependent transfer of a sulfur to tRNA to produce 4-thiouridine in position 8 of tRNAs, which functions as a near-UV photosensor. Also catalyzes the transfer of sulfur to the sulfur carrier protein ThiS, forming ThiS-thiocarboxylate. This is a step in the synthesis of thiazole, in the thiamine biosynthesis pathway. The sulfur is donated as persulfide by IscS.</text>
</comment>
<dbReference type="InterPro" id="IPR054173">
    <property type="entry name" value="ThiI_fer"/>
</dbReference>
<sequence>MYEKILIRYGELVLKKKNRKTFIKQLADNILNIVGQKPEIEFDRMYIDYSEESLEKLKYVFGISSYSPVIVVENDIEIFKENLTNLLEPNTKTFKIAARRNNKKFFYTSNQINNILGSYLLKKTNLCVNVHTPDQIFYIEVRSVKTFLFTNYIAGLGGLPVGVSGKVLHLISGGFDSPVAAFQMMKRGLRVEFLTFITPPQTDQKTIDKIVQLVKILNNYQNSCNLIIADYSHLMNYISFVSKESYKITLMRRSFYRIAEQIAKKHKILAISNGDNLGQVASQTLESLHTIGSATKLQILRPLLTFDKNQIINIAKEIKTHDISIIKANETCELFAPKEPITKPTIEQAIKLENELTNLLELEKELIEQKIEMIKINQKDY</sequence>
<evidence type="ECO:0000256" key="11">
    <source>
        <dbReference type="ARBA" id="ARBA00058382"/>
    </source>
</evidence>
<gene>
    <name evidence="21" type="primary">MCYN0240</name>
    <name evidence="18 22" type="synonym">thiI</name>
    <name evidence="21" type="ORF">NCTC10142_00327</name>
    <name evidence="22" type="ORF">RRG46_01395</name>
</gene>
<feature type="binding site" evidence="18">
    <location>
        <position position="274"/>
    </location>
    <ligand>
        <name>ATP</name>
        <dbReference type="ChEBI" id="CHEBI:30616"/>
    </ligand>
</feature>
<dbReference type="GO" id="GO:0002937">
    <property type="term" value="P:tRNA 4-thiouridine biosynthesis"/>
    <property type="evidence" value="ECO:0007669"/>
    <property type="project" value="TreeGrafter"/>
</dbReference>
<comment type="catalytic activity">
    <reaction evidence="10 18">
        <text>[ThiS sulfur-carrier protein]-C-terminal Gly-Gly-AMP + S-sulfanyl-L-cysteinyl-[cysteine desulfurase] + AH2 = [ThiS sulfur-carrier protein]-C-terminal-Gly-aminoethanethioate + L-cysteinyl-[cysteine desulfurase] + A + AMP + 2 H(+)</text>
        <dbReference type="Rhea" id="RHEA:43340"/>
        <dbReference type="Rhea" id="RHEA-COMP:12157"/>
        <dbReference type="Rhea" id="RHEA-COMP:12158"/>
        <dbReference type="Rhea" id="RHEA-COMP:12910"/>
        <dbReference type="Rhea" id="RHEA-COMP:19908"/>
        <dbReference type="ChEBI" id="CHEBI:13193"/>
        <dbReference type="ChEBI" id="CHEBI:15378"/>
        <dbReference type="ChEBI" id="CHEBI:17499"/>
        <dbReference type="ChEBI" id="CHEBI:29950"/>
        <dbReference type="ChEBI" id="CHEBI:61963"/>
        <dbReference type="ChEBI" id="CHEBI:90618"/>
        <dbReference type="ChEBI" id="CHEBI:232372"/>
        <dbReference type="ChEBI" id="CHEBI:456215"/>
    </reaction>
</comment>
<feature type="binding site" evidence="18">
    <location>
        <begin position="195"/>
        <end position="196"/>
    </location>
    <ligand>
        <name>ATP</name>
        <dbReference type="ChEBI" id="CHEBI:30616"/>
    </ligand>
</feature>
<evidence type="ECO:0000256" key="19">
    <source>
        <dbReference type="SAM" id="Coils"/>
    </source>
</evidence>
<dbReference type="Pfam" id="PF02568">
    <property type="entry name" value="ThiI"/>
    <property type="match status" value="1"/>
</dbReference>
<keyword evidence="6 18" id="KW-0067">ATP-binding</keyword>
<evidence type="ECO:0000256" key="10">
    <source>
        <dbReference type="ARBA" id="ARBA00052330"/>
    </source>
</evidence>
<dbReference type="InterPro" id="IPR004114">
    <property type="entry name" value="THUMP_dom"/>
</dbReference>
<dbReference type="EMBL" id="CP141046">
    <property type="protein sequence ID" value="WQQ20185.1"/>
    <property type="molecule type" value="Genomic_DNA"/>
</dbReference>
<keyword evidence="21" id="KW-0614">Plasmid</keyword>
<comment type="similarity">
    <text evidence="12 18">Belongs to the ThiI family.</text>
</comment>
<comment type="pathway">
    <text evidence="18">Cofactor biosynthesis; thiamine diphosphate biosynthesis.</text>
</comment>
<dbReference type="GO" id="GO:0009229">
    <property type="term" value="P:thiamine diphosphate biosynthetic process"/>
    <property type="evidence" value="ECO:0007669"/>
    <property type="project" value="UniProtKB-UniRule"/>
</dbReference>
<protein>
    <recommendedName>
        <fullName evidence="14 18">Probable tRNA sulfurtransferase</fullName>
        <ecNumber evidence="13 18">2.8.1.4</ecNumber>
    </recommendedName>
    <alternativeName>
        <fullName evidence="15 18">Sulfur carrier protein ThiS sulfurtransferase</fullName>
    </alternativeName>
    <alternativeName>
        <fullName evidence="16 18">Thiamine biosynthesis protein ThiI</fullName>
    </alternativeName>
    <alternativeName>
        <fullName evidence="17 18">tRNA 4-thiouridine synthase</fullName>
    </alternativeName>
</protein>
<dbReference type="Gene3D" id="3.30.2130.30">
    <property type="match status" value="1"/>
</dbReference>
<dbReference type="PROSITE" id="PS51165">
    <property type="entry name" value="THUMP"/>
    <property type="match status" value="1"/>
</dbReference>
<dbReference type="InterPro" id="IPR020536">
    <property type="entry name" value="ThiI_AANH"/>
</dbReference>
<keyword evidence="3 18" id="KW-0820">tRNA-binding</keyword>
<dbReference type="CDD" id="cd01712">
    <property type="entry name" value="PPase_ThiI"/>
    <property type="match status" value="1"/>
</dbReference>
<reference evidence="22 24" key="2">
    <citation type="submission" date="2023-12" db="EMBL/GenBank/DDBJ databases">
        <title>Hybrid Genome Assemblies of Mycoplasma cynos and Mycoplasma felis isolated from Dogs and Cats with Infectious Respiratory Disease.</title>
        <authorList>
            <person name="Framst I."/>
            <person name="Cai H."/>
            <person name="Ramesh P."/>
            <person name="Maboni G."/>
        </authorList>
    </citation>
    <scope>NUCLEOTIDE SEQUENCE [LARGE SCALE GENOMIC DNA]</scope>
    <source>
        <strain evidence="22 24">30510</strain>
    </source>
</reference>
<accession>A0A449AHU9</accession>
<evidence type="ECO:0000256" key="14">
    <source>
        <dbReference type="ARBA" id="ARBA00071867"/>
    </source>
</evidence>
<name>A0A449AHU9_9BACT</name>
<evidence type="ECO:0000256" key="1">
    <source>
        <dbReference type="ARBA" id="ARBA00004496"/>
    </source>
</evidence>
<dbReference type="GO" id="GO:0009228">
    <property type="term" value="P:thiamine biosynthetic process"/>
    <property type="evidence" value="ECO:0007669"/>
    <property type="project" value="UniProtKB-KW"/>
</dbReference>
<dbReference type="UniPathway" id="UPA00060"/>
<evidence type="ECO:0000313" key="22">
    <source>
        <dbReference type="EMBL" id="WQQ20185.1"/>
    </source>
</evidence>
<dbReference type="HAMAP" id="MF_00021">
    <property type="entry name" value="ThiI"/>
    <property type="match status" value="1"/>
</dbReference>
<evidence type="ECO:0000256" key="8">
    <source>
        <dbReference type="ARBA" id="ARBA00022977"/>
    </source>
</evidence>
<evidence type="ECO:0000256" key="2">
    <source>
        <dbReference type="ARBA" id="ARBA00022490"/>
    </source>
</evidence>
<dbReference type="SMART" id="SM00981">
    <property type="entry name" value="THUMP"/>
    <property type="match status" value="1"/>
</dbReference>
<feature type="binding site" evidence="18">
    <location>
        <position position="252"/>
    </location>
    <ligand>
        <name>ATP</name>
        <dbReference type="ChEBI" id="CHEBI:30616"/>
    </ligand>
</feature>
<dbReference type="NCBIfam" id="TIGR00342">
    <property type="entry name" value="tRNA uracil 4-sulfurtransferase ThiI"/>
    <property type="match status" value="1"/>
</dbReference>
<evidence type="ECO:0000256" key="15">
    <source>
        <dbReference type="ARBA" id="ARBA00075337"/>
    </source>
</evidence>
<dbReference type="Gene3D" id="3.40.50.620">
    <property type="entry name" value="HUPs"/>
    <property type="match status" value="1"/>
</dbReference>
<dbReference type="InterPro" id="IPR014729">
    <property type="entry name" value="Rossmann-like_a/b/a_fold"/>
</dbReference>
<dbReference type="FunFam" id="3.40.50.620:FF:000053">
    <property type="entry name" value="Probable tRNA sulfurtransferase"/>
    <property type="match status" value="1"/>
</dbReference>
<dbReference type="EC" id="2.8.1.4" evidence="13 18"/>
<evidence type="ECO:0000313" key="24">
    <source>
        <dbReference type="Proteomes" id="UP001327314"/>
    </source>
</evidence>
<dbReference type="SUPFAM" id="SSF52402">
    <property type="entry name" value="Adenine nucleotide alpha hydrolases-like"/>
    <property type="match status" value="1"/>
</dbReference>
<dbReference type="InterPro" id="IPR003720">
    <property type="entry name" value="tRNA_STrfase"/>
</dbReference>
<feature type="domain" description="THUMP" evidence="20">
    <location>
        <begin position="51"/>
        <end position="152"/>
    </location>
</feature>
<feature type="binding site" evidence="18">
    <location>
        <position position="283"/>
    </location>
    <ligand>
        <name>ATP</name>
        <dbReference type="ChEBI" id="CHEBI:30616"/>
    </ligand>
</feature>
<keyword evidence="19" id="KW-0175">Coiled coil</keyword>
<evidence type="ECO:0000256" key="7">
    <source>
        <dbReference type="ARBA" id="ARBA00022884"/>
    </source>
</evidence>
<dbReference type="Pfam" id="PF02926">
    <property type="entry name" value="THUMP"/>
    <property type="match status" value="1"/>
</dbReference>
<dbReference type="GO" id="GO:0004810">
    <property type="term" value="F:CCA tRNA nucleotidyltransferase activity"/>
    <property type="evidence" value="ECO:0007669"/>
    <property type="project" value="InterPro"/>
</dbReference>
<dbReference type="SUPFAM" id="SSF143437">
    <property type="entry name" value="THUMP domain-like"/>
    <property type="match status" value="1"/>
</dbReference>
<comment type="subcellular location">
    <subcellularLocation>
        <location evidence="1 18">Cytoplasm</location>
    </subcellularLocation>
</comment>
<evidence type="ECO:0000256" key="16">
    <source>
        <dbReference type="ARBA" id="ARBA00077849"/>
    </source>
</evidence>
<dbReference type="PANTHER" id="PTHR43209:SF1">
    <property type="entry name" value="TRNA SULFURTRANSFERASE"/>
    <property type="match status" value="1"/>
</dbReference>
<keyword evidence="8 18" id="KW-0784">Thiamine biosynthesis</keyword>
<dbReference type="InterPro" id="IPR049961">
    <property type="entry name" value="ThiI_N"/>
</dbReference>
<dbReference type="GO" id="GO:0140741">
    <property type="term" value="F:tRNA-uracil-4 sulfurtransferase activity"/>
    <property type="evidence" value="ECO:0007669"/>
    <property type="project" value="UniProtKB-EC"/>
</dbReference>
<proteinExistence type="inferred from homology"/>
<evidence type="ECO:0000256" key="18">
    <source>
        <dbReference type="HAMAP-Rule" id="MF_00021"/>
    </source>
</evidence>
<dbReference type="EMBL" id="LR214986">
    <property type="protein sequence ID" value="VEU64573.1"/>
    <property type="molecule type" value="Genomic_DNA"/>
</dbReference>
<keyword evidence="4 18" id="KW-0808">Transferase</keyword>
<feature type="coiled-coil region" evidence="19">
    <location>
        <begin position="349"/>
        <end position="379"/>
    </location>
</feature>
<evidence type="ECO:0000313" key="21">
    <source>
        <dbReference type="EMBL" id="VEU64573.1"/>
    </source>
</evidence>
<evidence type="ECO:0000256" key="17">
    <source>
        <dbReference type="ARBA" id="ARBA00080570"/>
    </source>
</evidence>
<reference evidence="21 23" key="1">
    <citation type="submission" date="2019-01" db="EMBL/GenBank/DDBJ databases">
        <authorList>
            <consortium name="Pathogen Informatics"/>
        </authorList>
    </citation>
    <scope>NUCLEOTIDE SEQUENCE [LARGE SCALE GENOMIC DNA]</scope>
    <source>
        <strain evidence="21 23">NCTC10142</strain>
        <plasmid evidence="23">13</plasmid>
    </source>
</reference>
<keyword evidence="7 18" id="KW-0694">RNA-binding</keyword>
<geneLocation type="plasmid" evidence="21 23">
    <name>13</name>
</geneLocation>
<organism evidence="21 23">
    <name type="scientific">Mycoplasmopsis cynos</name>
    <dbReference type="NCBI Taxonomy" id="171284"/>
    <lineage>
        <taxon>Bacteria</taxon>
        <taxon>Bacillati</taxon>
        <taxon>Mycoplasmatota</taxon>
        <taxon>Mycoplasmoidales</taxon>
        <taxon>Metamycoplasmataceae</taxon>
        <taxon>Mycoplasmopsis</taxon>
    </lineage>
</organism>
<dbReference type="GO" id="GO:0000049">
    <property type="term" value="F:tRNA binding"/>
    <property type="evidence" value="ECO:0007669"/>
    <property type="project" value="UniProtKB-UniRule"/>
</dbReference>
<dbReference type="Pfam" id="PF22025">
    <property type="entry name" value="ThiI_fer"/>
    <property type="match status" value="1"/>
</dbReference>
<evidence type="ECO:0000256" key="13">
    <source>
        <dbReference type="ARBA" id="ARBA00066827"/>
    </source>
</evidence>
<evidence type="ECO:0000256" key="9">
    <source>
        <dbReference type="ARBA" id="ARBA00050570"/>
    </source>
</evidence>
<dbReference type="PANTHER" id="PTHR43209">
    <property type="entry name" value="TRNA SULFURTRANSFERASE"/>
    <property type="match status" value="1"/>
</dbReference>
<dbReference type="InterPro" id="IPR050102">
    <property type="entry name" value="tRNA_sulfurtransferase_ThiI"/>
</dbReference>
<evidence type="ECO:0000256" key="5">
    <source>
        <dbReference type="ARBA" id="ARBA00022741"/>
    </source>
</evidence>
<evidence type="ECO:0000313" key="23">
    <source>
        <dbReference type="Proteomes" id="UP000289506"/>
    </source>
</evidence>
<evidence type="ECO:0000256" key="12">
    <source>
        <dbReference type="ARBA" id="ARBA00061472"/>
    </source>
</evidence>
<dbReference type="AlphaFoldDB" id="A0A449AHU9"/>
<keyword evidence="5 18" id="KW-0547">Nucleotide-binding</keyword>
<dbReference type="GO" id="GO:0005829">
    <property type="term" value="C:cytosol"/>
    <property type="evidence" value="ECO:0007669"/>
    <property type="project" value="TreeGrafter"/>
</dbReference>
<dbReference type="GO" id="GO:0005524">
    <property type="term" value="F:ATP binding"/>
    <property type="evidence" value="ECO:0007669"/>
    <property type="project" value="UniProtKB-UniRule"/>
</dbReference>
<comment type="catalytic activity">
    <reaction evidence="9 18">
        <text>[ThiI sulfur-carrier protein]-S-sulfanyl-L-cysteine + a uridine in tRNA + 2 reduced [2Fe-2S]-[ferredoxin] + ATP + H(+) = [ThiI sulfur-carrier protein]-L-cysteine + a 4-thiouridine in tRNA + 2 oxidized [2Fe-2S]-[ferredoxin] + AMP + diphosphate</text>
        <dbReference type="Rhea" id="RHEA:24176"/>
        <dbReference type="Rhea" id="RHEA-COMP:10000"/>
        <dbReference type="Rhea" id="RHEA-COMP:10001"/>
        <dbReference type="Rhea" id="RHEA-COMP:13337"/>
        <dbReference type="Rhea" id="RHEA-COMP:13338"/>
        <dbReference type="Rhea" id="RHEA-COMP:13339"/>
        <dbReference type="Rhea" id="RHEA-COMP:13340"/>
        <dbReference type="ChEBI" id="CHEBI:15378"/>
        <dbReference type="ChEBI" id="CHEBI:29950"/>
        <dbReference type="ChEBI" id="CHEBI:30616"/>
        <dbReference type="ChEBI" id="CHEBI:33019"/>
        <dbReference type="ChEBI" id="CHEBI:33737"/>
        <dbReference type="ChEBI" id="CHEBI:33738"/>
        <dbReference type="ChEBI" id="CHEBI:61963"/>
        <dbReference type="ChEBI" id="CHEBI:65315"/>
        <dbReference type="ChEBI" id="CHEBI:136798"/>
        <dbReference type="ChEBI" id="CHEBI:456215"/>
        <dbReference type="EC" id="2.8.1.4"/>
    </reaction>
</comment>
<dbReference type="InterPro" id="IPR049962">
    <property type="entry name" value="THUMP_ThiI"/>
</dbReference>
<evidence type="ECO:0000256" key="6">
    <source>
        <dbReference type="ARBA" id="ARBA00022840"/>
    </source>
</evidence>
<evidence type="ECO:0000259" key="20">
    <source>
        <dbReference type="PROSITE" id="PS51165"/>
    </source>
</evidence>
<feature type="binding site" evidence="18">
    <location>
        <begin position="170"/>
        <end position="171"/>
    </location>
    <ligand>
        <name>ATP</name>
        <dbReference type="ChEBI" id="CHEBI:30616"/>
    </ligand>
</feature>
<keyword evidence="2 18" id="KW-0963">Cytoplasm</keyword>